<organism evidence="4">
    <name type="scientific">viral metagenome</name>
    <dbReference type="NCBI Taxonomy" id="1070528"/>
    <lineage>
        <taxon>unclassified sequences</taxon>
        <taxon>metagenomes</taxon>
        <taxon>organismal metagenomes</taxon>
    </lineage>
</organism>
<evidence type="ECO:0000313" key="3">
    <source>
        <dbReference type="EMBL" id="QJA99615.1"/>
    </source>
</evidence>
<protein>
    <submittedName>
        <fullName evidence="4">Uncharacterized protein</fullName>
    </submittedName>
</protein>
<dbReference type="EMBL" id="MT142147">
    <property type="protein sequence ID" value="QJA75207.1"/>
    <property type="molecule type" value="Genomic_DNA"/>
</dbReference>
<dbReference type="EMBL" id="MT141465">
    <property type="protein sequence ID" value="QJA62245.1"/>
    <property type="molecule type" value="Genomic_DNA"/>
</dbReference>
<evidence type="ECO:0000313" key="2">
    <source>
        <dbReference type="EMBL" id="QJA75207.1"/>
    </source>
</evidence>
<dbReference type="EMBL" id="MT143827">
    <property type="protein sequence ID" value="QJB03142.1"/>
    <property type="molecule type" value="Genomic_DNA"/>
</dbReference>
<accession>A0A6M3MEJ5</accession>
<reference evidence="4" key="1">
    <citation type="submission" date="2020-03" db="EMBL/GenBank/DDBJ databases">
        <title>The deep terrestrial virosphere.</title>
        <authorList>
            <person name="Holmfeldt K."/>
            <person name="Nilsson E."/>
            <person name="Simone D."/>
            <person name="Lopez-Fernandez M."/>
            <person name="Wu X."/>
            <person name="de Brujin I."/>
            <person name="Lundin D."/>
            <person name="Andersson A."/>
            <person name="Bertilsson S."/>
            <person name="Dopson M."/>
        </authorList>
    </citation>
    <scope>NUCLEOTIDE SEQUENCE</scope>
    <source>
        <strain evidence="3">MM171A00957</strain>
        <strain evidence="4">MM171B00878</strain>
        <strain evidence="2">MM415A01858</strain>
        <strain evidence="1">MM415B00808</strain>
    </source>
</reference>
<dbReference type="EMBL" id="MT143659">
    <property type="protein sequence ID" value="QJA99615.1"/>
    <property type="molecule type" value="Genomic_DNA"/>
</dbReference>
<dbReference type="AlphaFoldDB" id="A0A6M3MEJ5"/>
<name>A0A6M3MEJ5_9ZZZZ</name>
<evidence type="ECO:0000313" key="1">
    <source>
        <dbReference type="EMBL" id="QJA62245.1"/>
    </source>
</evidence>
<proteinExistence type="predicted"/>
<evidence type="ECO:0000313" key="4">
    <source>
        <dbReference type="EMBL" id="QJB03142.1"/>
    </source>
</evidence>
<sequence length="88" mass="8945">MAFSYTVTDSVNLGNKRRAYGTFTNASSSTGGDIVTGLASVDSFSLTHTASSVVTNAPVVNETIPLATGTVTIVTDANGCGLWEAIGN</sequence>
<gene>
    <name evidence="3" type="ORF">MM171A00957_0002</name>
    <name evidence="4" type="ORF">MM171B00878_0006</name>
    <name evidence="2" type="ORF">MM415A01858_0017</name>
    <name evidence="1" type="ORF">MM415B00808_0030</name>
</gene>